<accession>A0ABV9HSI7</accession>
<dbReference type="Gene3D" id="3.40.50.620">
    <property type="entry name" value="HUPs"/>
    <property type="match status" value="1"/>
</dbReference>
<dbReference type="NCBIfam" id="TIGR02039">
    <property type="entry name" value="CysD"/>
    <property type="match status" value="1"/>
</dbReference>
<dbReference type="Proteomes" id="UP001596043">
    <property type="component" value="Unassembled WGS sequence"/>
</dbReference>
<keyword evidence="5 12" id="KW-0548">Nucleotidyltransferase</keyword>
<dbReference type="Pfam" id="PF01507">
    <property type="entry name" value="PAPS_reduct"/>
    <property type="match status" value="1"/>
</dbReference>
<evidence type="ECO:0000313" key="13">
    <source>
        <dbReference type="Proteomes" id="UP001596043"/>
    </source>
</evidence>
<reference evidence="13" key="1">
    <citation type="journal article" date="2019" name="Int. J. Syst. Evol. Microbiol.">
        <title>The Global Catalogue of Microorganisms (GCM) 10K type strain sequencing project: providing services to taxonomists for standard genome sequencing and annotation.</title>
        <authorList>
            <consortium name="The Broad Institute Genomics Platform"/>
            <consortium name="The Broad Institute Genome Sequencing Center for Infectious Disease"/>
            <person name="Wu L."/>
            <person name="Ma J."/>
        </authorList>
    </citation>
    <scope>NUCLEOTIDE SEQUENCE [LARGE SCALE GENOMIC DNA]</scope>
    <source>
        <strain evidence="13">YJ-61-S</strain>
    </source>
</reference>
<feature type="region of interest" description="Disordered" evidence="10">
    <location>
        <begin position="275"/>
        <end position="301"/>
    </location>
</feature>
<dbReference type="InterPro" id="IPR014729">
    <property type="entry name" value="Rossmann-like_a/b/a_fold"/>
</dbReference>
<keyword evidence="13" id="KW-1185">Reference proteome</keyword>
<feature type="compositionally biased region" description="Basic and acidic residues" evidence="10">
    <location>
        <begin position="276"/>
        <end position="301"/>
    </location>
</feature>
<comment type="caution">
    <text evidence="12">The sequence shown here is derived from an EMBL/GenBank/DDBJ whole genome shotgun (WGS) entry which is preliminary data.</text>
</comment>
<evidence type="ECO:0000256" key="9">
    <source>
        <dbReference type="ARBA" id="ARBA00031812"/>
    </source>
</evidence>
<evidence type="ECO:0000256" key="3">
    <source>
        <dbReference type="ARBA" id="ARBA00022004"/>
    </source>
</evidence>
<evidence type="ECO:0000256" key="1">
    <source>
        <dbReference type="ARBA" id="ARBA00008885"/>
    </source>
</evidence>
<evidence type="ECO:0000259" key="11">
    <source>
        <dbReference type="Pfam" id="PF01507"/>
    </source>
</evidence>
<dbReference type="InterPro" id="IPR050128">
    <property type="entry name" value="Sulfate_adenylyltrnsfr_sub2"/>
</dbReference>
<dbReference type="InterPro" id="IPR002500">
    <property type="entry name" value="PAPS_reduct_dom"/>
</dbReference>
<evidence type="ECO:0000313" key="12">
    <source>
        <dbReference type="EMBL" id="MFC4632670.1"/>
    </source>
</evidence>
<dbReference type="NCBIfam" id="NF003587">
    <property type="entry name" value="PRK05253.1"/>
    <property type="match status" value="1"/>
</dbReference>
<dbReference type="EC" id="2.7.7.4" evidence="2"/>
<organism evidence="12 13">
    <name type="scientific">Dokdonia ponticola</name>
    <dbReference type="NCBI Taxonomy" id="2041041"/>
    <lineage>
        <taxon>Bacteria</taxon>
        <taxon>Pseudomonadati</taxon>
        <taxon>Bacteroidota</taxon>
        <taxon>Flavobacteriia</taxon>
        <taxon>Flavobacteriales</taxon>
        <taxon>Flavobacteriaceae</taxon>
        <taxon>Dokdonia</taxon>
    </lineage>
</organism>
<evidence type="ECO:0000256" key="5">
    <source>
        <dbReference type="ARBA" id="ARBA00022695"/>
    </source>
</evidence>
<evidence type="ECO:0000256" key="2">
    <source>
        <dbReference type="ARBA" id="ARBA00012391"/>
    </source>
</evidence>
<keyword evidence="6" id="KW-0547">Nucleotide-binding</keyword>
<dbReference type="EMBL" id="JBHSFV010000001">
    <property type="protein sequence ID" value="MFC4632670.1"/>
    <property type="molecule type" value="Genomic_DNA"/>
</dbReference>
<comment type="similarity">
    <text evidence="1">Belongs to the PAPS reductase family. CysD subfamily.</text>
</comment>
<evidence type="ECO:0000256" key="8">
    <source>
        <dbReference type="ARBA" id="ARBA00030256"/>
    </source>
</evidence>
<dbReference type="PANTHER" id="PTHR43196">
    <property type="entry name" value="SULFATE ADENYLYLTRANSFERASE SUBUNIT 2"/>
    <property type="match status" value="1"/>
</dbReference>
<keyword evidence="4 12" id="KW-0808">Transferase</keyword>
<proteinExistence type="inferred from homology"/>
<name>A0ABV9HSI7_9FLAO</name>
<evidence type="ECO:0000256" key="7">
    <source>
        <dbReference type="ARBA" id="ARBA00022840"/>
    </source>
</evidence>
<dbReference type="PANTHER" id="PTHR43196:SF1">
    <property type="entry name" value="SULFATE ADENYLYLTRANSFERASE SUBUNIT 2"/>
    <property type="match status" value="1"/>
</dbReference>
<dbReference type="PIRSF" id="PIRSF002936">
    <property type="entry name" value="CysDAde_trans"/>
    <property type="match status" value="1"/>
</dbReference>
<dbReference type="SUPFAM" id="SSF52402">
    <property type="entry name" value="Adenine nucleotide alpha hydrolases-like"/>
    <property type="match status" value="1"/>
</dbReference>
<feature type="domain" description="Phosphoadenosine phosphosulphate reductase" evidence="11">
    <location>
        <begin position="29"/>
        <end position="254"/>
    </location>
</feature>
<evidence type="ECO:0000256" key="6">
    <source>
        <dbReference type="ARBA" id="ARBA00022741"/>
    </source>
</evidence>
<keyword evidence="7" id="KW-0067">ATP-binding</keyword>
<dbReference type="NCBIfam" id="NF009214">
    <property type="entry name" value="PRK12563.1"/>
    <property type="match status" value="1"/>
</dbReference>
<evidence type="ECO:0000256" key="10">
    <source>
        <dbReference type="SAM" id="MobiDB-lite"/>
    </source>
</evidence>
<dbReference type="InterPro" id="IPR011784">
    <property type="entry name" value="SO4_adenylTrfase_ssu"/>
</dbReference>
<protein>
    <recommendedName>
        <fullName evidence="3">Sulfate adenylyltransferase subunit 2</fullName>
        <ecNumber evidence="2">2.7.7.4</ecNumber>
    </recommendedName>
    <alternativeName>
        <fullName evidence="8">ATP-sulfurylase small subunit</fullName>
    </alternativeName>
    <alternativeName>
        <fullName evidence="9">Sulfate adenylate transferase</fullName>
    </alternativeName>
</protein>
<gene>
    <name evidence="12" type="primary">cysD</name>
    <name evidence="12" type="ORF">ACFO3O_02060</name>
</gene>
<sequence length="301" mass="34754">MGKYYLNYLDELETEAIYILREVEAQFENPVILFSGGKDSIVVTHLAKKAFYPSKIPFPLVHIDTGHNFPETIQFRDQLVKELGIQLLVGSVQESIDTGRVVEEKGQHATRNALQTITLLDTIEAHHIDCAIGGGRRDEEKARAKERFFSHRDDFGSWDPKNQRPELWNILNGKHFEGEHFRAFPISNWTEMDVWNYILQEKIAVPSLYFAHQRDVIWRNNSWIPVSEHLVKKEGEEIHSKKIRFRTLGDITITGGLESDADTLDKIVVEVASMKQTERGNRADDKRSESAMEDRKKQGYF</sequence>
<evidence type="ECO:0000256" key="4">
    <source>
        <dbReference type="ARBA" id="ARBA00022679"/>
    </source>
</evidence>
<dbReference type="GO" id="GO:0004781">
    <property type="term" value="F:sulfate adenylyltransferase (ATP) activity"/>
    <property type="evidence" value="ECO:0007669"/>
    <property type="project" value="UniProtKB-EC"/>
</dbReference>
<dbReference type="RefSeq" id="WP_379976871.1">
    <property type="nucleotide sequence ID" value="NZ_JBHSFV010000001.1"/>
</dbReference>